<feature type="transmembrane region" description="Helical" evidence="1">
    <location>
        <begin position="6"/>
        <end position="23"/>
    </location>
</feature>
<comment type="caution">
    <text evidence="2">The sequence shown here is derived from an EMBL/GenBank/DDBJ whole genome shotgun (WGS) entry which is preliminary data.</text>
</comment>
<gene>
    <name evidence="2" type="ORF">SDC9_22287</name>
</gene>
<keyword evidence="1" id="KW-1133">Transmembrane helix</keyword>
<evidence type="ECO:0000313" key="2">
    <source>
        <dbReference type="EMBL" id="MPL76442.1"/>
    </source>
</evidence>
<organism evidence="2">
    <name type="scientific">bioreactor metagenome</name>
    <dbReference type="NCBI Taxonomy" id="1076179"/>
    <lineage>
        <taxon>unclassified sequences</taxon>
        <taxon>metagenomes</taxon>
        <taxon>ecological metagenomes</taxon>
    </lineage>
</organism>
<keyword evidence="1" id="KW-0812">Transmembrane</keyword>
<sequence>MGKEILTSILSAGLGMLLTYIFTELRTRKKRQNALQTGLQALLRDRIIQSYNHYVTEKKWIPIYAKDSLVSCYESYENLGANGVIDDLMAEIKALPNYKEA</sequence>
<protein>
    <submittedName>
        <fullName evidence="2">Uncharacterized protein</fullName>
    </submittedName>
</protein>
<evidence type="ECO:0000256" key="1">
    <source>
        <dbReference type="SAM" id="Phobius"/>
    </source>
</evidence>
<reference evidence="2" key="1">
    <citation type="submission" date="2019-08" db="EMBL/GenBank/DDBJ databases">
        <authorList>
            <person name="Kucharzyk K."/>
            <person name="Murdoch R.W."/>
            <person name="Higgins S."/>
            <person name="Loffler F."/>
        </authorList>
    </citation>
    <scope>NUCLEOTIDE SEQUENCE</scope>
</reference>
<keyword evidence="1" id="KW-0472">Membrane</keyword>
<accession>A0A644UC62</accession>
<name>A0A644UC62_9ZZZZ</name>
<proteinExistence type="predicted"/>
<dbReference type="EMBL" id="VSSQ01000097">
    <property type="protein sequence ID" value="MPL76442.1"/>
    <property type="molecule type" value="Genomic_DNA"/>
</dbReference>
<dbReference type="AlphaFoldDB" id="A0A644UC62"/>